<organism evidence="1">
    <name type="scientific">Cicer arietinum</name>
    <name type="common">Chickpea</name>
    <name type="synonym">Garbanzo</name>
    <dbReference type="NCBI Taxonomy" id="3827"/>
    <lineage>
        <taxon>Eukaryota</taxon>
        <taxon>Viridiplantae</taxon>
        <taxon>Streptophyta</taxon>
        <taxon>Embryophyta</taxon>
        <taxon>Tracheophyta</taxon>
        <taxon>Spermatophyta</taxon>
        <taxon>Magnoliopsida</taxon>
        <taxon>eudicotyledons</taxon>
        <taxon>Gunneridae</taxon>
        <taxon>Pentapetalae</taxon>
        <taxon>rosids</taxon>
        <taxon>fabids</taxon>
        <taxon>Fabales</taxon>
        <taxon>Fabaceae</taxon>
        <taxon>Papilionoideae</taxon>
        <taxon>50 kb inversion clade</taxon>
        <taxon>NPAAA clade</taxon>
        <taxon>Hologalegina</taxon>
        <taxon>IRL clade</taxon>
        <taxon>Cicereae</taxon>
        <taxon>Cicer</taxon>
    </lineage>
</organism>
<dbReference type="InterPro" id="IPR018170">
    <property type="entry name" value="Aldo/ket_reductase_CS"/>
</dbReference>
<name>Q9SXT0_CICAR</name>
<evidence type="ECO:0000313" key="1">
    <source>
        <dbReference type="EMBL" id="BAA76417.1"/>
    </source>
</evidence>
<protein>
    <submittedName>
        <fullName evidence="1">Chalcone reductase</fullName>
    </submittedName>
</protein>
<dbReference type="AlphaFoldDB" id="Q9SXT0"/>
<dbReference type="SUPFAM" id="SSF51430">
    <property type="entry name" value="NAD(P)-linked oxidoreductase"/>
    <property type="match status" value="1"/>
</dbReference>
<dbReference type="EMBL" id="AB024989">
    <property type="protein sequence ID" value="BAA76417.1"/>
    <property type="molecule type" value="mRNA"/>
</dbReference>
<dbReference type="InterPro" id="IPR036812">
    <property type="entry name" value="NAD(P)_OxRdtase_dom_sf"/>
</dbReference>
<reference evidence="1" key="1">
    <citation type="submission" date="1999-03" db="EMBL/GenBank/DDBJ databases">
        <title>Genes Expressed in Ascochyta rabiei-Inoculated-Chickpea Plants and Elicited Cell Cultures as Detected by Differential cDNA-Hybridization.</title>
        <authorList>
            <person name="Ichinose Y."/>
            <person name="Tiemann K."/>
            <person name="Schwenger-Erger C."/>
            <person name="Toyoda K."/>
            <person name="Hein F."/>
            <person name="Hanselle T."/>
            <person name="Barz W."/>
        </authorList>
    </citation>
    <scope>NUCLEOTIDE SEQUENCE</scope>
    <source>
        <strain evidence="1">ILC3279</strain>
    </source>
</reference>
<dbReference type="Gene3D" id="3.20.20.100">
    <property type="entry name" value="NADP-dependent oxidoreductase domain"/>
    <property type="match status" value="1"/>
</dbReference>
<proteinExistence type="evidence at transcript level"/>
<sequence length="82" mass="9992">LRWLYEQGLTFVVKSYDKERMNQNLQIFDWSLTKDDYKKISEIHQERLIKGPTKPLLDDLWDEGMNNHLNLKYWMLVVAYSQ</sequence>
<dbReference type="GO" id="GO:0016491">
    <property type="term" value="F:oxidoreductase activity"/>
    <property type="evidence" value="ECO:0007669"/>
    <property type="project" value="InterPro"/>
</dbReference>
<accession>Q9SXT0</accession>
<feature type="non-terminal residue" evidence="1">
    <location>
        <position position="1"/>
    </location>
</feature>
<dbReference type="PROSITE" id="PS00063">
    <property type="entry name" value="ALDOKETO_REDUCTASE_3"/>
    <property type="match status" value="1"/>
</dbReference>